<dbReference type="InterPro" id="IPR000330">
    <property type="entry name" value="SNF2_N"/>
</dbReference>
<feature type="domain" description="Cadherin" evidence="13">
    <location>
        <begin position="1062"/>
        <end position="1170"/>
    </location>
</feature>
<keyword evidence="6" id="KW-0347">Helicase</keyword>
<dbReference type="PROSITE" id="PS51192">
    <property type="entry name" value="HELICASE_ATP_BIND_1"/>
    <property type="match status" value="1"/>
</dbReference>
<dbReference type="GO" id="GO:0007156">
    <property type="term" value="P:homophilic cell adhesion via plasma membrane adhesion molecules"/>
    <property type="evidence" value="ECO:0007669"/>
    <property type="project" value="InterPro"/>
</dbReference>
<keyword evidence="3" id="KW-0677">Repeat</keyword>
<dbReference type="Pfam" id="PF00176">
    <property type="entry name" value="SNF2-rel_dom"/>
    <property type="match status" value="1"/>
</dbReference>
<dbReference type="FunFam" id="2.60.40.60:FF:000019">
    <property type="entry name" value="Cadherin 2"/>
    <property type="match status" value="1"/>
</dbReference>
<accession>A0A556TM53</accession>
<organism evidence="16 17">
    <name type="scientific">Bagarius yarrelli</name>
    <name type="common">Goonch</name>
    <name type="synonym">Bagrus yarrelli</name>
    <dbReference type="NCBI Taxonomy" id="175774"/>
    <lineage>
        <taxon>Eukaryota</taxon>
        <taxon>Metazoa</taxon>
        <taxon>Chordata</taxon>
        <taxon>Craniata</taxon>
        <taxon>Vertebrata</taxon>
        <taxon>Euteleostomi</taxon>
        <taxon>Actinopterygii</taxon>
        <taxon>Neopterygii</taxon>
        <taxon>Teleostei</taxon>
        <taxon>Ostariophysi</taxon>
        <taxon>Siluriformes</taxon>
        <taxon>Sisoridae</taxon>
        <taxon>Sisorinae</taxon>
        <taxon>Bagarius</taxon>
    </lineage>
</organism>
<sequence length="1507" mass="167316">MWCKASSRKHKRWEGDAVLVASGRSVILKDMEGKDTGRGSGYKASELESLCEGQTLMIGGKQIEVMGTISPEDYAKGRCFQDAIVEIPVETTAKTPARHQRPQLAKPFARPALKDAALKVAEPEGPVCNPRHDPKSPGALVMPRPSANHQWLCNKNGLPLVDVVVDPLLTKHLRPHQREGVLFLYECLLGMRLAGRCGAILADEMGLGKTLQCVCVLWTLLRQGPYGGRPVLKRALVVCPGSLVRNWAVEFNKWLGRERINVYTVDQGNRVEDFISCPRYPVMVISYEMLLRSVEALKKLEFGVVICDEGHRLKNSNIKTASALTALACERRVILTGTPVQNDLQEFYSIIDFVNPGILGTSAAYRKIYEEPILKSRQPTCTEEERCIGEERAAELARLTGAFTLRRTQEIINRFLPGRLEWTVFCRPTELQVQLYNELLSSRVVKACFAATSTPVFTHSPHLACINALKKLCNHPGLLYNTIKEKKTEDLYDSVCLDLFPKTYATGSFGTEDSGKLLVLTDLLAAIKHVNYTDKVVLVSNYTQTLDLLQDLCAHLGYTWCRLDGQTPVAQRQRIVDSFNHPGSSHFLFLLSSKAGGVGLNLVGASHLVLYDIDWNPANDIQAMARVWRDGQKKTVHIYRFLTTGTIEEKIYQRQVSKQGLSGAVVDLGKKGEHISFSAEELRDLFTFDSITDCLTHNLLDCKCLGDGRMPGVVEDVPMAPERRCQLGRRAESARVPQRAYGASLEERKGPLGNKVLEVPEATPVPYAIFQFTSTAEGWSSYRVSGETEGKIQISTDGWLYLEKALEWSPDKKHTLSIEALSAEGDIMDGPYTVVLQVVDVNNNPPVFTENQYSGTIREHSPAGTPFVRVFAMDADDPDTPNSQLSYRIESQIPNPSGVAFFTIDPHTGEISTTDEENRQLNAILDPDYILIVRVTDLDGAPTALSSIARVNIVVTSNLWVNPGPLVITENLAVEYPKLIASVRSNDPNAVYRMLQKEKEIPFPFTITEDGEIYVTEPLDREGKDMYILVILAVDEQGVELESPMEIHVEVGDVNDNAPVCPNTETIFEVQENQEIDSHVGDLSVHDADKENTQNSLLTYKLLSQSPTNPSDGMFYIDQASGSIQVAKHNFRRKDVPQYQLKVAVTDGVYSTECDVLVIIIDLNNEVPVFEKNDYGTYSVPELAELGTTLLTIKATDADDPGTGSSKVEYHISAGDPDRLFAIEVDDATGEGRIYIAQPLDYEAQSTYKLQIDARNPEPLIQGVEYDNRSSTVVVIELVDVDEPPMFNLATVNVNIPENITVGTTILTADAKDPEGHKIMFKLEGDEHGWLDLNAESGELKTKAELDREVVDQLKVRIIAYESDGQIQQTEREVSIQLMDVNDNYPKLKKTQGFVCVKKPEPLILTAVDGDAEPFGEPFTFTLQPVRKSPNWEITPVNGTSAKLILKKKPTTDQTFNIGINIKDNAGVGITQKLEVLFLAIVICRSKKNEKKRKEAMSADGETNVML</sequence>
<dbReference type="PROSITE" id="PS00232">
    <property type="entry name" value="CADHERIN_1"/>
    <property type="match status" value="2"/>
</dbReference>
<dbReference type="GO" id="GO:0045216">
    <property type="term" value="P:cell-cell junction organization"/>
    <property type="evidence" value="ECO:0007669"/>
    <property type="project" value="UniProtKB-ARBA"/>
</dbReference>
<evidence type="ECO:0000256" key="11">
    <source>
        <dbReference type="ARBA" id="ARBA00023180"/>
    </source>
</evidence>
<dbReference type="InterPro" id="IPR001650">
    <property type="entry name" value="Helicase_C-like"/>
</dbReference>
<gene>
    <name evidence="16" type="ORF">Baya_1806</name>
</gene>
<dbReference type="InterPro" id="IPR015919">
    <property type="entry name" value="Cadherin-like_sf"/>
</dbReference>
<evidence type="ECO:0000256" key="1">
    <source>
        <dbReference type="ARBA" id="ARBA00004236"/>
    </source>
</evidence>
<evidence type="ECO:0000256" key="6">
    <source>
        <dbReference type="ARBA" id="ARBA00022806"/>
    </source>
</evidence>
<dbReference type="InterPro" id="IPR020894">
    <property type="entry name" value="Cadherin_CS"/>
</dbReference>
<dbReference type="GO" id="GO:0015616">
    <property type="term" value="F:DNA translocase activity"/>
    <property type="evidence" value="ECO:0007669"/>
    <property type="project" value="TreeGrafter"/>
</dbReference>
<evidence type="ECO:0000256" key="12">
    <source>
        <dbReference type="PROSITE-ProRule" id="PRU00043"/>
    </source>
</evidence>
<dbReference type="GO" id="GO:0060027">
    <property type="term" value="P:convergent extension involved in gastrulation"/>
    <property type="evidence" value="ECO:0007669"/>
    <property type="project" value="UniProtKB-ARBA"/>
</dbReference>
<evidence type="ECO:0000313" key="17">
    <source>
        <dbReference type="Proteomes" id="UP000319801"/>
    </source>
</evidence>
<feature type="domain" description="Helicase C-terminal" evidence="15">
    <location>
        <begin position="519"/>
        <end position="683"/>
    </location>
</feature>
<dbReference type="InterPro" id="IPR038718">
    <property type="entry name" value="SNF2-like_sf"/>
</dbReference>
<dbReference type="FunFam" id="3.40.50.300:FF:000332">
    <property type="entry name" value="DNA repair and recombination protein RAD54-like"/>
    <property type="match status" value="1"/>
</dbReference>
<evidence type="ECO:0000259" key="13">
    <source>
        <dbReference type="PROSITE" id="PS50268"/>
    </source>
</evidence>
<dbReference type="SUPFAM" id="SSF52540">
    <property type="entry name" value="P-loop containing nucleoside triphosphate hydrolases"/>
    <property type="match status" value="2"/>
</dbReference>
<proteinExistence type="predicted"/>
<evidence type="ECO:0000259" key="14">
    <source>
        <dbReference type="PROSITE" id="PS51192"/>
    </source>
</evidence>
<feature type="domain" description="Cadherin" evidence="13">
    <location>
        <begin position="765"/>
        <end position="848"/>
    </location>
</feature>
<dbReference type="Gene3D" id="1.20.120.850">
    <property type="entry name" value="SWI2/SNF2 ATPases, N-terminal domain"/>
    <property type="match status" value="1"/>
</dbReference>
<protein>
    <submittedName>
        <fullName evidence="16">DNA repair and recombination protein RAD54B</fullName>
    </submittedName>
</protein>
<dbReference type="InterPro" id="IPR014001">
    <property type="entry name" value="Helicase_ATP-bd"/>
</dbReference>
<dbReference type="Gene3D" id="2.60.40.60">
    <property type="entry name" value="Cadherins"/>
    <property type="match status" value="7"/>
</dbReference>
<dbReference type="GO" id="GO:0000724">
    <property type="term" value="P:double-strand break repair via homologous recombination"/>
    <property type="evidence" value="ECO:0007669"/>
    <property type="project" value="TreeGrafter"/>
</dbReference>
<dbReference type="EMBL" id="VCAZ01000005">
    <property type="protein sequence ID" value="TSK20258.1"/>
    <property type="molecule type" value="Genomic_DNA"/>
</dbReference>
<dbReference type="InterPro" id="IPR049730">
    <property type="entry name" value="SNF2/RAD54-like_C"/>
</dbReference>
<keyword evidence="17" id="KW-1185">Reference proteome</keyword>
<dbReference type="FunFam" id="2.60.40.60:FF:000163">
    <property type="entry name" value="Cadherin 17"/>
    <property type="match status" value="1"/>
</dbReference>
<dbReference type="GO" id="GO:0005524">
    <property type="term" value="F:ATP binding"/>
    <property type="evidence" value="ECO:0007669"/>
    <property type="project" value="UniProtKB-KW"/>
</dbReference>
<dbReference type="PROSITE" id="PS50268">
    <property type="entry name" value="CADHERIN_2"/>
    <property type="match status" value="5"/>
</dbReference>
<dbReference type="OrthoDB" id="413460at2759"/>
<dbReference type="GO" id="GO:0005886">
    <property type="term" value="C:plasma membrane"/>
    <property type="evidence" value="ECO:0007669"/>
    <property type="project" value="UniProtKB-SubCell"/>
</dbReference>
<dbReference type="SUPFAM" id="SSF49313">
    <property type="entry name" value="Cadherin-like"/>
    <property type="match status" value="7"/>
</dbReference>
<reference evidence="16 17" key="1">
    <citation type="journal article" date="2019" name="Genome Biol. Evol.">
        <title>Whole-Genome Sequencing of the Giant Devil Catfish, Bagarius yarrelli.</title>
        <authorList>
            <person name="Jiang W."/>
            <person name="Lv Y."/>
            <person name="Cheng L."/>
            <person name="Yang K."/>
            <person name="Chao B."/>
            <person name="Wang X."/>
            <person name="Li Y."/>
            <person name="Pan X."/>
            <person name="You X."/>
            <person name="Zhang Y."/>
            <person name="Yang J."/>
            <person name="Li J."/>
            <person name="Zhang X."/>
            <person name="Liu S."/>
            <person name="Sun C."/>
            <person name="Yang J."/>
            <person name="Shi Q."/>
        </authorList>
    </citation>
    <scope>NUCLEOTIDE SEQUENCE [LARGE SCALE GENOMIC DNA]</scope>
    <source>
        <strain evidence="16">JWS20170419001</strain>
        <tissue evidence="16">Muscle</tissue>
    </source>
</reference>
<keyword evidence="4" id="KW-0547">Nucleotide-binding</keyword>
<keyword evidence="7 12" id="KW-0106">Calcium</keyword>
<evidence type="ECO:0000259" key="15">
    <source>
        <dbReference type="PROSITE" id="PS51194"/>
    </source>
</evidence>
<evidence type="ECO:0000313" key="16">
    <source>
        <dbReference type="EMBL" id="TSK20258.1"/>
    </source>
</evidence>
<dbReference type="GO" id="GO:0016787">
    <property type="term" value="F:hydrolase activity"/>
    <property type="evidence" value="ECO:0007669"/>
    <property type="project" value="UniProtKB-KW"/>
</dbReference>
<evidence type="ECO:0000256" key="2">
    <source>
        <dbReference type="ARBA" id="ARBA00022475"/>
    </source>
</evidence>
<dbReference type="FunFam" id="2.60.40.60:FF:000011">
    <property type="entry name" value="Cadherin 1"/>
    <property type="match status" value="1"/>
</dbReference>
<keyword evidence="11" id="KW-0325">Glycoprotein</keyword>
<dbReference type="InterPro" id="IPR050496">
    <property type="entry name" value="SNF2_RAD54_helicase_repair"/>
</dbReference>
<feature type="domain" description="Helicase ATP-binding" evidence="14">
    <location>
        <begin position="190"/>
        <end position="357"/>
    </location>
</feature>
<dbReference type="PANTHER" id="PTHR45629">
    <property type="entry name" value="SNF2/RAD54 FAMILY MEMBER"/>
    <property type="match status" value="1"/>
</dbReference>
<evidence type="ECO:0000256" key="9">
    <source>
        <dbReference type="ARBA" id="ARBA00022889"/>
    </source>
</evidence>
<evidence type="ECO:0000256" key="7">
    <source>
        <dbReference type="ARBA" id="ARBA00022837"/>
    </source>
</evidence>
<keyword evidence="9" id="KW-0130">Cell adhesion</keyword>
<dbReference type="GO" id="GO:0007131">
    <property type="term" value="P:reciprocal meiotic recombination"/>
    <property type="evidence" value="ECO:0007669"/>
    <property type="project" value="TreeGrafter"/>
</dbReference>
<dbReference type="Gene3D" id="3.40.50.10810">
    <property type="entry name" value="Tandem AAA-ATPase domain"/>
    <property type="match status" value="1"/>
</dbReference>
<feature type="domain" description="Cadherin" evidence="13">
    <location>
        <begin position="1288"/>
        <end position="1388"/>
    </location>
</feature>
<dbReference type="FunFam" id="2.60.40.60:FF:000188">
    <property type="entry name" value="Cadherin 17"/>
    <property type="match status" value="1"/>
</dbReference>
<keyword evidence="2" id="KW-1003">Cell membrane</keyword>
<dbReference type="InterPro" id="IPR002126">
    <property type="entry name" value="Cadherin-like_dom"/>
</dbReference>
<dbReference type="Pfam" id="PF00271">
    <property type="entry name" value="Helicase_C"/>
    <property type="match status" value="1"/>
</dbReference>
<feature type="domain" description="Cadherin" evidence="13">
    <location>
        <begin position="849"/>
        <end position="1061"/>
    </location>
</feature>
<comment type="caution">
    <text evidence="16">The sequence shown here is derived from an EMBL/GenBank/DDBJ whole genome shotgun (WGS) entry which is preliminary data.</text>
</comment>
<dbReference type="Pfam" id="PF00028">
    <property type="entry name" value="Cadherin"/>
    <property type="match status" value="5"/>
</dbReference>
<dbReference type="PANTHER" id="PTHR45629:SF7">
    <property type="entry name" value="DNA EXCISION REPAIR PROTEIN ERCC-6-RELATED"/>
    <property type="match status" value="1"/>
</dbReference>
<dbReference type="PROSITE" id="PS51194">
    <property type="entry name" value="HELICASE_CTER"/>
    <property type="match status" value="1"/>
</dbReference>
<keyword evidence="5" id="KW-0378">Hydrolase</keyword>
<dbReference type="CDD" id="cd11304">
    <property type="entry name" value="Cadherin_repeat"/>
    <property type="match status" value="5"/>
</dbReference>
<dbReference type="GO" id="GO:0004386">
    <property type="term" value="F:helicase activity"/>
    <property type="evidence" value="ECO:0007669"/>
    <property type="project" value="UniProtKB-KW"/>
</dbReference>
<dbReference type="CDD" id="cd18793">
    <property type="entry name" value="SF2_C_SNF"/>
    <property type="match status" value="1"/>
</dbReference>
<evidence type="ECO:0000256" key="5">
    <source>
        <dbReference type="ARBA" id="ARBA00022801"/>
    </source>
</evidence>
<evidence type="ECO:0000256" key="8">
    <source>
        <dbReference type="ARBA" id="ARBA00022840"/>
    </source>
</evidence>
<dbReference type="GO" id="GO:0005509">
    <property type="term" value="F:calcium ion binding"/>
    <property type="evidence" value="ECO:0007669"/>
    <property type="project" value="UniProtKB-UniRule"/>
</dbReference>
<name>A0A556TM53_BAGYA</name>
<dbReference type="Gene3D" id="3.40.50.300">
    <property type="entry name" value="P-loop containing nucleotide triphosphate hydrolases"/>
    <property type="match status" value="1"/>
</dbReference>
<keyword evidence="8" id="KW-0067">ATP-binding</keyword>
<comment type="subcellular location">
    <subcellularLocation>
        <location evidence="1">Cell membrane</location>
    </subcellularLocation>
</comment>
<evidence type="ECO:0000256" key="10">
    <source>
        <dbReference type="ARBA" id="ARBA00023136"/>
    </source>
</evidence>
<evidence type="ECO:0000256" key="4">
    <source>
        <dbReference type="ARBA" id="ARBA00022741"/>
    </source>
</evidence>
<keyword evidence="10" id="KW-0472">Membrane</keyword>
<dbReference type="PRINTS" id="PR00205">
    <property type="entry name" value="CADHERIN"/>
</dbReference>
<dbReference type="GO" id="GO:0005634">
    <property type="term" value="C:nucleus"/>
    <property type="evidence" value="ECO:0007669"/>
    <property type="project" value="TreeGrafter"/>
</dbReference>
<dbReference type="Proteomes" id="UP000319801">
    <property type="component" value="Unassembled WGS sequence"/>
</dbReference>
<dbReference type="FunFam" id="3.40.50.10810:FF:000020">
    <property type="entry name" value="DNA repair and recombination protein RAD54B"/>
    <property type="match status" value="1"/>
</dbReference>
<dbReference type="InterPro" id="IPR027417">
    <property type="entry name" value="P-loop_NTPase"/>
</dbReference>
<dbReference type="SMART" id="SM00490">
    <property type="entry name" value="HELICc"/>
    <property type="match status" value="1"/>
</dbReference>
<dbReference type="SMART" id="SM00112">
    <property type="entry name" value="CA"/>
    <property type="match status" value="6"/>
</dbReference>
<feature type="domain" description="Cadherin" evidence="13">
    <location>
        <begin position="1179"/>
        <end position="1287"/>
    </location>
</feature>
<dbReference type="SMART" id="SM00487">
    <property type="entry name" value="DEXDc"/>
    <property type="match status" value="1"/>
</dbReference>
<evidence type="ECO:0000256" key="3">
    <source>
        <dbReference type="ARBA" id="ARBA00022737"/>
    </source>
</evidence>